<reference evidence="4" key="1">
    <citation type="submission" date="2021-04" db="EMBL/GenBank/DDBJ databases">
        <title>Sinoanaerobacter chloroacetimidivorans sp. nov., an obligate anaerobic bacterium isolated from anaerobic sludge.</title>
        <authorList>
            <person name="Bao Y."/>
        </authorList>
    </citation>
    <scope>NUCLEOTIDE SEQUENCE</scope>
    <source>
        <strain evidence="4">BAD-6</strain>
    </source>
</reference>
<dbReference type="SUPFAM" id="SSF55347">
    <property type="entry name" value="Glyceraldehyde-3-phosphate dehydrogenase-like, C-terminal domain"/>
    <property type="match status" value="1"/>
</dbReference>
<feature type="domain" description="Gfo/Idh/MocA-like oxidoreductase C-terminal" evidence="3">
    <location>
        <begin position="154"/>
        <end position="385"/>
    </location>
</feature>
<reference evidence="4" key="2">
    <citation type="submission" date="2021-04" db="EMBL/GenBank/DDBJ databases">
        <authorList>
            <person name="Liu J."/>
        </authorList>
    </citation>
    <scope>NUCLEOTIDE SEQUENCE</scope>
    <source>
        <strain evidence="4">BAD-6</strain>
    </source>
</reference>
<keyword evidence="5" id="KW-1185">Reference proteome</keyword>
<dbReference type="InterPro" id="IPR004104">
    <property type="entry name" value="Gfo/Idh/MocA-like_OxRdtase_C"/>
</dbReference>
<gene>
    <name evidence="4" type="ORF">KCX82_18845</name>
</gene>
<dbReference type="PANTHER" id="PTHR43708:SF3">
    <property type="entry name" value="OXIDOREDUCTASE"/>
    <property type="match status" value="1"/>
</dbReference>
<dbReference type="GO" id="GO:0000166">
    <property type="term" value="F:nucleotide binding"/>
    <property type="evidence" value="ECO:0007669"/>
    <property type="project" value="InterPro"/>
</dbReference>
<dbReference type="AlphaFoldDB" id="A0A8J7W6Q6"/>
<accession>A0A8J7W6Q6</accession>
<organism evidence="4 5">
    <name type="scientific">Sinanaerobacter chloroacetimidivorans</name>
    <dbReference type="NCBI Taxonomy" id="2818044"/>
    <lineage>
        <taxon>Bacteria</taxon>
        <taxon>Bacillati</taxon>
        <taxon>Bacillota</taxon>
        <taxon>Clostridia</taxon>
        <taxon>Peptostreptococcales</taxon>
        <taxon>Anaerovoracaceae</taxon>
        <taxon>Sinanaerobacter</taxon>
    </lineage>
</organism>
<dbReference type="InterPro" id="IPR051317">
    <property type="entry name" value="Gfo/Idh/MocA_oxidoreduct"/>
</dbReference>
<evidence type="ECO:0000259" key="3">
    <source>
        <dbReference type="Pfam" id="PF02894"/>
    </source>
</evidence>
<feature type="domain" description="Gfo/Idh/MocA-like oxidoreductase N-terminal" evidence="2">
    <location>
        <begin position="12"/>
        <end position="141"/>
    </location>
</feature>
<proteinExistence type="inferred from homology"/>
<name>A0A8J7W6Q6_9FIRM</name>
<dbReference type="Gene3D" id="3.40.50.720">
    <property type="entry name" value="NAD(P)-binding Rossmann-like Domain"/>
    <property type="match status" value="1"/>
</dbReference>
<evidence type="ECO:0000313" key="5">
    <source>
        <dbReference type="Proteomes" id="UP000675664"/>
    </source>
</evidence>
<dbReference type="Pfam" id="PF02894">
    <property type="entry name" value="GFO_IDH_MocA_C"/>
    <property type="match status" value="1"/>
</dbReference>
<dbReference type="SUPFAM" id="SSF51735">
    <property type="entry name" value="NAD(P)-binding Rossmann-fold domains"/>
    <property type="match status" value="1"/>
</dbReference>
<dbReference type="RefSeq" id="WP_227020072.1">
    <property type="nucleotide sequence ID" value="NZ_JAGSND010000018.1"/>
</dbReference>
<evidence type="ECO:0000259" key="2">
    <source>
        <dbReference type="Pfam" id="PF01408"/>
    </source>
</evidence>
<dbReference type="InterPro" id="IPR036291">
    <property type="entry name" value="NAD(P)-bd_dom_sf"/>
</dbReference>
<comment type="similarity">
    <text evidence="1">Belongs to the Gfo/Idh/MocA family.</text>
</comment>
<sequence length="387" mass="43688">MIYGERAIENPIRWAMVGGGRGSQIGYIHRSSALRDFNFELVAGAFDIEAERGKDFGVNLHVNPERCYPDYLTMFEREAEREDGIQAVSIATPNYTHYEICKAALKAGLHVVCEKPLCFTVEQAEELESLAKEHNRVVGITYGYSGHQLIEQARHLIANGELGDIRIVNMQFSHGFHNVAVEENNPSTKWRVDPKFAGPSYVLGDVGTHPLFLAEAMLPKMKIKKLMCSRQSFVKGRAPLEDNAYTLMEYENGAVGMVWSCAVNSGSMHGQKIRVIGEKASIEWWDEHPNQLTFEVQGKPVRILERGMGYLCEEALREDRIGGGHPEGLFEAWSNLYRRFALAMKEADQGKQVDFWYPDIHAGVEGVRWVENCVRSADNGAIWVEYK</sequence>
<evidence type="ECO:0000256" key="1">
    <source>
        <dbReference type="ARBA" id="ARBA00010928"/>
    </source>
</evidence>
<dbReference type="Proteomes" id="UP000675664">
    <property type="component" value="Unassembled WGS sequence"/>
</dbReference>
<dbReference type="Gene3D" id="3.30.360.10">
    <property type="entry name" value="Dihydrodipicolinate Reductase, domain 2"/>
    <property type="match status" value="1"/>
</dbReference>
<dbReference type="PANTHER" id="PTHR43708">
    <property type="entry name" value="CONSERVED EXPRESSED OXIDOREDUCTASE (EUROFUNG)"/>
    <property type="match status" value="1"/>
</dbReference>
<comment type="caution">
    <text evidence="4">The sequence shown here is derived from an EMBL/GenBank/DDBJ whole genome shotgun (WGS) entry which is preliminary data.</text>
</comment>
<dbReference type="Pfam" id="PF01408">
    <property type="entry name" value="GFO_IDH_MocA"/>
    <property type="match status" value="1"/>
</dbReference>
<dbReference type="EMBL" id="JAGSND010000018">
    <property type="protein sequence ID" value="MBR0599945.1"/>
    <property type="molecule type" value="Genomic_DNA"/>
</dbReference>
<dbReference type="InterPro" id="IPR000683">
    <property type="entry name" value="Gfo/Idh/MocA-like_OxRdtase_N"/>
</dbReference>
<evidence type="ECO:0000313" key="4">
    <source>
        <dbReference type="EMBL" id="MBR0599945.1"/>
    </source>
</evidence>
<protein>
    <submittedName>
        <fullName evidence="4">Gfo/Idh/MocA family oxidoreductase</fullName>
    </submittedName>
</protein>